<accession>A0A8H5Z2M8</accession>
<comment type="caution">
    <text evidence="1">The sequence shown here is derived from an EMBL/GenBank/DDBJ whole genome shotgun (WGS) entry which is preliminary data.</text>
</comment>
<reference evidence="1 2" key="1">
    <citation type="submission" date="2020-05" db="EMBL/GenBank/DDBJ databases">
        <title>Identification and distribution of gene clusters putatively required for synthesis of sphingolipid metabolism inhibitors in phylogenetically diverse species of the filamentous fungus Fusarium.</title>
        <authorList>
            <person name="Kim H.-S."/>
            <person name="Busman M."/>
            <person name="Brown D.W."/>
            <person name="Divon H."/>
            <person name="Uhlig S."/>
            <person name="Proctor R.H."/>
        </authorList>
    </citation>
    <scope>NUCLEOTIDE SEQUENCE [LARGE SCALE GENOMIC DNA]</scope>
    <source>
        <strain evidence="1 2">NRRL 66235</strain>
    </source>
</reference>
<organism evidence="1 2">
    <name type="scientific">Fusarium mundagurra</name>
    <dbReference type="NCBI Taxonomy" id="1567541"/>
    <lineage>
        <taxon>Eukaryota</taxon>
        <taxon>Fungi</taxon>
        <taxon>Dikarya</taxon>
        <taxon>Ascomycota</taxon>
        <taxon>Pezizomycotina</taxon>
        <taxon>Sordariomycetes</taxon>
        <taxon>Hypocreomycetidae</taxon>
        <taxon>Hypocreales</taxon>
        <taxon>Nectriaceae</taxon>
        <taxon>Fusarium</taxon>
        <taxon>Fusarium fujikuroi species complex</taxon>
    </lineage>
</organism>
<evidence type="ECO:0000313" key="2">
    <source>
        <dbReference type="Proteomes" id="UP000544331"/>
    </source>
</evidence>
<proteinExistence type="predicted"/>
<name>A0A8H5Z2M8_9HYPO</name>
<gene>
    <name evidence="1" type="ORF">FMUND_1812</name>
</gene>
<protein>
    <submittedName>
        <fullName evidence="1">Uncharacterized protein</fullName>
    </submittedName>
</protein>
<dbReference type="EMBL" id="JAAOAN010000065">
    <property type="protein sequence ID" value="KAF5723488.1"/>
    <property type="molecule type" value="Genomic_DNA"/>
</dbReference>
<dbReference type="AlphaFoldDB" id="A0A8H5Z2M8"/>
<dbReference type="OrthoDB" id="5094512at2759"/>
<dbReference type="Proteomes" id="UP000544331">
    <property type="component" value="Unassembled WGS sequence"/>
</dbReference>
<keyword evidence="2" id="KW-1185">Reference proteome</keyword>
<evidence type="ECO:0000313" key="1">
    <source>
        <dbReference type="EMBL" id="KAF5723488.1"/>
    </source>
</evidence>
<sequence length="285" mass="31735">MTNSSIFIRLATEIVVQIVAELVNDPFSANFVARKTRRQLKNLRLAYRRFANMDCINALLFDSVQLAASPVVIFINPPSWKLPFETFEQILVETIPKCEREAQIVSAYGSYIRHATDVQLLLEDPTSELRSLWTKTLKLLVEIYGIFDCLASGAMSCAKLTTPITFARQMKEPSTSLGRITIVEYGCRYASAIAGDQLFSTVISTLSASGIAVPQISIKHAMTGTIECTKVPGWGKLNLTALEKLEFGPDIPHDEHHWATKSVIKALPCPKVEEIEHMLPILSMH</sequence>